<dbReference type="Proteomes" id="UP001465976">
    <property type="component" value="Unassembled WGS sequence"/>
</dbReference>
<feature type="region of interest" description="Disordered" evidence="1">
    <location>
        <begin position="1"/>
        <end position="55"/>
    </location>
</feature>
<dbReference type="Pfam" id="PF20153">
    <property type="entry name" value="DUF6535"/>
    <property type="match status" value="1"/>
</dbReference>
<evidence type="ECO:0000256" key="1">
    <source>
        <dbReference type="SAM" id="MobiDB-lite"/>
    </source>
</evidence>
<name>A0ABR3ETY4_9AGAR</name>
<sequence length="305" mass="34666">MALEPTEKTSLDDFYRTTGSEPETSEWANVPLNKDEKKGLHSKPSPSTATPTPGLEDSWKAVMREVVEIDDDQFKSWKEDIDTLLVFVCSLLRFFRWAPDLPVTQAGLFSAVVTAFTIESYKWLSEDPQDTAVTLLMRISQQMGNVTNGTVTPIEPFKASPSNIRINTFWFLSLIIALVDALFGLLCKQWLREHRRPTHTRTPQEALALHWLRRESLQLWNVSTFVATPPHDTRASSIPLFCWLAGAPVESSFNSLQLCNSCYWVGHSLLHWHNYLAQCHYHTSSSTGYPKPQGRSQWPTSVVTR</sequence>
<feature type="compositionally biased region" description="Basic and acidic residues" evidence="1">
    <location>
        <begin position="1"/>
        <end position="15"/>
    </location>
</feature>
<feature type="transmembrane region" description="Helical" evidence="2">
    <location>
        <begin position="169"/>
        <end position="187"/>
    </location>
</feature>
<comment type="caution">
    <text evidence="4">The sequence shown here is derived from an EMBL/GenBank/DDBJ whole genome shotgun (WGS) entry which is preliminary data.</text>
</comment>
<protein>
    <recommendedName>
        <fullName evidence="3">DUF6535 domain-containing protein</fullName>
    </recommendedName>
</protein>
<reference evidence="4 5" key="1">
    <citation type="submission" date="2024-02" db="EMBL/GenBank/DDBJ databases">
        <title>A draft genome for the cacao thread blight pathogen Marasmius crinis-equi.</title>
        <authorList>
            <person name="Cohen S.P."/>
            <person name="Baruah I.K."/>
            <person name="Amoako-Attah I."/>
            <person name="Bukari Y."/>
            <person name="Meinhardt L.W."/>
            <person name="Bailey B.A."/>
        </authorList>
    </citation>
    <scope>NUCLEOTIDE SEQUENCE [LARGE SCALE GENOMIC DNA]</scope>
    <source>
        <strain evidence="4 5">GH-76</strain>
    </source>
</reference>
<evidence type="ECO:0000256" key="2">
    <source>
        <dbReference type="SAM" id="Phobius"/>
    </source>
</evidence>
<feature type="domain" description="DUF6535" evidence="3">
    <location>
        <begin position="59"/>
        <end position="230"/>
    </location>
</feature>
<proteinExistence type="predicted"/>
<accession>A0ABR3ETY4</accession>
<evidence type="ECO:0000313" key="5">
    <source>
        <dbReference type="Proteomes" id="UP001465976"/>
    </source>
</evidence>
<evidence type="ECO:0000313" key="4">
    <source>
        <dbReference type="EMBL" id="KAL0566367.1"/>
    </source>
</evidence>
<keyword evidence="2" id="KW-0812">Transmembrane</keyword>
<evidence type="ECO:0000259" key="3">
    <source>
        <dbReference type="Pfam" id="PF20153"/>
    </source>
</evidence>
<dbReference type="EMBL" id="JBAHYK010001920">
    <property type="protein sequence ID" value="KAL0566367.1"/>
    <property type="molecule type" value="Genomic_DNA"/>
</dbReference>
<dbReference type="InterPro" id="IPR045338">
    <property type="entry name" value="DUF6535"/>
</dbReference>
<feature type="region of interest" description="Disordered" evidence="1">
    <location>
        <begin position="285"/>
        <end position="305"/>
    </location>
</feature>
<keyword evidence="2" id="KW-1133">Transmembrane helix</keyword>
<feature type="compositionally biased region" description="Low complexity" evidence="1">
    <location>
        <begin position="42"/>
        <end position="53"/>
    </location>
</feature>
<keyword evidence="2" id="KW-0472">Membrane</keyword>
<organism evidence="4 5">
    <name type="scientific">Marasmius crinis-equi</name>
    <dbReference type="NCBI Taxonomy" id="585013"/>
    <lineage>
        <taxon>Eukaryota</taxon>
        <taxon>Fungi</taxon>
        <taxon>Dikarya</taxon>
        <taxon>Basidiomycota</taxon>
        <taxon>Agaricomycotina</taxon>
        <taxon>Agaricomycetes</taxon>
        <taxon>Agaricomycetidae</taxon>
        <taxon>Agaricales</taxon>
        <taxon>Marasmiineae</taxon>
        <taxon>Marasmiaceae</taxon>
        <taxon>Marasmius</taxon>
    </lineage>
</organism>
<keyword evidence="5" id="KW-1185">Reference proteome</keyword>
<gene>
    <name evidence="4" type="ORF">V5O48_015646</name>
</gene>